<proteinExistence type="inferred from homology"/>
<dbReference type="SUPFAM" id="SSF53850">
    <property type="entry name" value="Periplasmic binding protein-like II"/>
    <property type="match status" value="1"/>
</dbReference>
<comment type="similarity">
    <text evidence="1">Belongs to the LysR transcriptional regulatory family.</text>
</comment>
<dbReference type="Pfam" id="PF00126">
    <property type="entry name" value="HTH_1"/>
    <property type="match status" value="1"/>
</dbReference>
<dbReference type="CDD" id="cd08422">
    <property type="entry name" value="PBP2_CrgA_like"/>
    <property type="match status" value="1"/>
</dbReference>
<dbReference type="Pfam" id="PF03466">
    <property type="entry name" value="LysR_substrate"/>
    <property type="match status" value="1"/>
</dbReference>
<evidence type="ECO:0000256" key="4">
    <source>
        <dbReference type="ARBA" id="ARBA00023163"/>
    </source>
</evidence>
<sequence length="309" mass="33745">MDTLDNIRTFLAVARHGSFSATARALDTVPSVVSKRVSQLEHQLKTPLFVRSTRELALTEAGRVYSLRFQAALPELDAVLHDGWGPRSALQAHLRIKCPTTLSMYYIGDALVSFRSAHPGVRIELVLMDRSVNPIEERFDIAIGALPTTYTNVADIPLCGMKRLLVASPDYLRTHGMPDHPRDLAGRECNVFAATGATWVFEGPSGTVSVEVQNSFTANDSTMLLKAVEHGLGFATLASYIAQPAVEAGRIVAVLPDFRLPDFTIKAMVPENRRLNPAVQVLLQHLIDASQDAVQRANTLSSVPHAWVG</sequence>
<dbReference type="PANTHER" id="PTHR30537">
    <property type="entry name" value="HTH-TYPE TRANSCRIPTIONAL REGULATOR"/>
    <property type="match status" value="1"/>
</dbReference>
<accession>A0ABT3GVX8</accession>
<evidence type="ECO:0000256" key="2">
    <source>
        <dbReference type="ARBA" id="ARBA00023015"/>
    </source>
</evidence>
<reference evidence="6 7" key="1">
    <citation type="submission" date="2022-10" db="EMBL/GenBank/DDBJ databases">
        <title>Pararhodobacter sp. nov., isolated from marine algae.</title>
        <authorList>
            <person name="Choi B.J."/>
            <person name="Kim J.M."/>
            <person name="Lee J.K."/>
            <person name="Choi D.G."/>
            <person name="Jeon C.O."/>
        </authorList>
    </citation>
    <scope>NUCLEOTIDE SEQUENCE [LARGE SCALE GENOMIC DNA]</scope>
    <source>
        <strain evidence="6 7">ZQ420</strain>
    </source>
</reference>
<keyword evidence="4" id="KW-0804">Transcription</keyword>
<organism evidence="6 7">
    <name type="scientific">Pararhodobacter zhoushanensis</name>
    <dbReference type="NCBI Taxonomy" id="2479545"/>
    <lineage>
        <taxon>Bacteria</taxon>
        <taxon>Pseudomonadati</taxon>
        <taxon>Pseudomonadota</taxon>
        <taxon>Alphaproteobacteria</taxon>
        <taxon>Rhodobacterales</taxon>
        <taxon>Paracoccaceae</taxon>
        <taxon>Pararhodobacter</taxon>
    </lineage>
</organism>
<gene>
    <name evidence="6" type="ORF">OKW52_05345</name>
</gene>
<name>A0ABT3GVX8_9RHOB</name>
<evidence type="ECO:0000313" key="6">
    <source>
        <dbReference type="EMBL" id="MCW1931701.1"/>
    </source>
</evidence>
<dbReference type="Proteomes" id="UP001208938">
    <property type="component" value="Unassembled WGS sequence"/>
</dbReference>
<dbReference type="Gene3D" id="3.40.190.290">
    <property type="match status" value="1"/>
</dbReference>
<dbReference type="PROSITE" id="PS50931">
    <property type="entry name" value="HTH_LYSR"/>
    <property type="match status" value="1"/>
</dbReference>
<keyword evidence="3" id="KW-0238">DNA-binding</keyword>
<dbReference type="InterPro" id="IPR000847">
    <property type="entry name" value="LysR_HTH_N"/>
</dbReference>
<dbReference type="SUPFAM" id="SSF46785">
    <property type="entry name" value="Winged helix' DNA-binding domain"/>
    <property type="match status" value="1"/>
</dbReference>
<dbReference type="EMBL" id="JAPDFL010000001">
    <property type="protein sequence ID" value="MCW1931701.1"/>
    <property type="molecule type" value="Genomic_DNA"/>
</dbReference>
<dbReference type="InterPro" id="IPR036388">
    <property type="entry name" value="WH-like_DNA-bd_sf"/>
</dbReference>
<comment type="caution">
    <text evidence="6">The sequence shown here is derived from an EMBL/GenBank/DDBJ whole genome shotgun (WGS) entry which is preliminary data.</text>
</comment>
<dbReference type="InterPro" id="IPR005119">
    <property type="entry name" value="LysR_subst-bd"/>
</dbReference>
<evidence type="ECO:0000313" key="7">
    <source>
        <dbReference type="Proteomes" id="UP001208938"/>
    </source>
</evidence>
<evidence type="ECO:0000259" key="5">
    <source>
        <dbReference type="PROSITE" id="PS50931"/>
    </source>
</evidence>
<dbReference type="InterPro" id="IPR058163">
    <property type="entry name" value="LysR-type_TF_proteobact-type"/>
</dbReference>
<evidence type="ECO:0000256" key="3">
    <source>
        <dbReference type="ARBA" id="ARBA00023125"/>
    </source>
</evidence>
<feature type="domain" description="HTH lysR-type" evidence="5">
    <location>
        <begin position="1"/>
        <end position="59"/>
    </location>
</feature>
<keyword evidence="7" id="KW-1185">Reference proteome</keyword>
<keyword evidence="2" id="KW-0805">Transcription regulation</keyword>
<protein>
    <submittedName>
        <fullName evidence="6">LysR family transcriptional regulator</fullName>
    </submittedName>
</protein>
<evidence type="ECO:0000256" key="1">
    <source>
        <dbReference type="ARBA" id="ARBA00009437"/>
    </source>
</evidence>
<dbReference type="InterPro" id="IPR036390">
    <property type="entry name" value="WH_DNA-bd_sf"/>
</dbReference>
<dbReference type="Gene3D" id="1.10.10.10">
    <property type="entry name" value="Winged helix-like DNA-binding domain superfamily/Winged helix DNA-binding domain"/>
    <property type="match status" value="1"/>
</dbReference>
<dbReference type="RefSeq" id="WP_264504793.1">
    <property type="nucleotide sequence ID" value="NZ_JAPDFL010000001.1"/>
</dbReference>
<dbReference type="PANTHER" id="PTHR30537:SF35">
    <property type="entry name" value="TRANSCRIPTIONAL REGULATORY PROTEIN"/>
    <property type="match status" value="1"/>
</dbReference>